<evidence type="ECO:0000256" key="1">
    <source>
        <dbReference type="ARBA" id="ARBA00022588"/>
    </source>
</evidence>
<dbReference type="PANTHER" id="PTHR25465">
    <property type="entry name" value="B-BOX DOMAIN CONTAINING"/>
    <property type="match status" value="1"/>
</dbReference>
<dbReference type="SMART" id="SM00449">
    <property type="entry name" value="SPRY"/>
    <property type="match status" value="1"/>
</dbReference>
<feature type="coiled-coil region" evidence="7">
    <location>
        <begin position="160"/>
        <end position="191"/>
    </location>
</feature>
<keyword evidence="2" id="KW-0479">Metal-binding</keyword>
<keyword evidence="11" id="KW-1185">Reference proteome</keyword>
<evidence type="ECO:0000256" key="8">
    <source>
        <dbReference type="SAM" id="SignalP"/>
    </source>
</evidence>
<dbReference type="Pfam" id="PF00622">
    <property type="entry name" value="SPRY"/>
    <property type="match status" value="1"/>
</dbReference>
<dbReference type="InterPro" id="IPR017907">
    <property type="entry name" value="Znf_RING_CS"/>
</dbReference>
<dbReference type="Proteomes" id="UP000221080">
    <property type="component" value="Chromosome 2"/>
</dbReference>
<evidence type="ECO:0000256" key="3">
    <source>
        <dbReference type="ARBA" id="ARBA00022771"/>
    </source>
</evidence>
<dbReference type="GO" id="GO:0005737">
    <property type="term" value="C:cytoplasm"/>
    <property type="evidence" value="ECO:0007669"/>
    <property type="project" value="UniProtKB-ARBA"/>
</dbReference>
<evidence type="ECO:0000256" key="2">
    <source>
        <dbReference type="ARBA" id="ARBA00022723"/>
    </source>
</evidence>
<keyword evidence="8" id="KW-0732">Signal</keyword>
<feature type="signal peptide" evidence="8">
    <location>
        <begin position="1"/>
        <end position="23"/>
    </location>
</feature>
<dbReference type="SMART" id="SM00589">
    <property type="entry name" value="PRY"/>
    <property type="match status" value="1"/>
</dbReference>
<keyword evidence="5" id="KW-0391">Immunity</keyword>
<evidence type="ECO:0000256" key="6">
    <source>
        <dbReference type="PROSITE-ProRule" id="PRU00175"/>
    </source>
</evidence>
<evidence type="ECO:0000256" key="4">
    <source>
        <dbReference type="ARBA" id="ARBA00022833"/>
    </source>
</evidence>
<gene>
    <name evidence="12" type="primary">LOC108260320</name>
</gene>
<dbReference type="GeneID" id="108260320"/>
<dbReference type="Gene3D" id="3.30.40.10">
    <property type="entry name" value="Zinc/RING finger domain, C3HC4 (zinc finger)"/>
    <property type="match status" value="1"/>
</dbReference>
<dbReference type="OMA" id="NREVMYS"/>
<dbReference type="SUPFAM" id="SSF57850">
    <property type="entry name" value="RING/U-box"/>
    <property type="match status" value="1"/>
</dbReference>
<dbReference type="Pfam" id="PF13765">
    <property type="entry name" value="PRY"/>
    <property type="match status" value="1"/>
</dbReference>
<dbReference type="InterPro" id="IPR001870">
    <property type="entry name" value="B30.2/SPRY"/>
</dbReference>
<dbReference type="GO" id="GO:0045087">
    <property type="term" value="P:innate immune response"/>
    <property type="evidence" value="ECO:0007669"/>
    <property type="project" value="UniProtKB-KW"/>
</dbReference>
<name>A0A2D0QF60_ICTPU</name>
<proteinExistence type="predicted"/>
<dbReference type="InterPro" id="IPR001841">
    <property type="entry name" value="Znf_RING"/>
</dbReference>
<dbReference type="Gene3D" id="2.60.120.920">
    <property type="match status" value="1"/>
</dbReference>
<evidence type="ECO:0000256" key="7">
    <source>
        <dbReference type="SAM" id="Coils"/>
    </source>
</evidence>
<dbReference type="PROSITE" id="PS00518">
    <property type="entry name" value="ZF_RING_1"/>
    <property type="match status" value="1"/>
</dbReference>
<reference evidence="11" key="1">
    <citation type="journal article" date="2016" name="Nat. Commun.">
        <title>The channel catfish genome sequence provides insights into the evolution of scale formation in teleosts.</title>
        <authorList>
            <person name="Liu Z."/>
            <person name="Liu S."/>
            <person name="Yao J."/>
            <person name="Bao L."/>
            <person name="Zhang J."/>
            <person name="Li Y."/>
            <person name="Jiang C."/>
            <person name="Sun L."/>
            <person name="Wang R."/>
            <person name="Zhang Y."/>
            <person name="Zhou T."/>
            <person name="Zeng Q."/>
            <person name="Fu Q."/>
            <person name="Gao S."/>
            <person name="Li N."/>
            <person name="Koren S."/>
            <person name="Jiang Y."/>
            <person name="Zimin A."/>
            <person name="Xu P."/>
            <person name="Phillippy A.M."/>
            <person name="Geng X."/>
            <person name="Song L."/>
            <person name="Sun F."/>
            <person name="Li C."/>
            <person name="Wang X."/>
            <person name="Chen A."/>
            <person name="Jin Y."/>
            <person name="Yuan Z."/>
            <person name="Yang Y."/>
            <person name="Tan S."/>
            <person name="Peatman E."/>
            <person name="Lu J."/>
            <person name="Qin Z."/>
            <person name="Dunham R."/>
            <person name="Li Z."/>
            <person name="Sonstegard T."/>
            <person name="Feng J."/>
            <person name="Danzmann R.G."/>
            <person name="Schroeder S."/>
            <person name="Scheffler B."/>
            <person name="Duke M.V."/>
            <person name="Ballard L."/>
            <person name="Kucuktas H."/>
            <person name="Kaltenboeck L."/>
            <person name="Liu H."/>
            <person name="Armbruster J."/>
            <person name="Xie Y."/>
            <person name="Kirby M.L."/>
            <person name="Tian Y."/>
            <person name="Flanagan M.E."/>
            <person name="Mu W."/>
            <person name="Waldbieser G.C."/>
        </authorList>
    </citation>
    <scope>NUCLEOTIDE SEQUENCE [LARGE SCALE GENOMIC DNA]</scope>
    <source>
        <strain evidence="11">SDA103</strain>
    </source>
</reference>
<dbReference type="GO" id="GO:0008270">
    <property type="term" value="F:zinc ion binding"/>
    <property type="evidence" value="ECO:0007669"/>
    <property type="project" value="UniProtKB-KW"/>
</dbReference>
<dbReference type="InterPro" id="IPR013320">
    <property type="entry name" value="ConA-like_dom_sf"/>
</dbReference>
<dbReference type="InterPro" id="IPR006574">
    <property type="entry name" value="PRY"/>
</dbReference>
<feature type="domain" description="B30.2/SPRY" evidence="10">
    <location>
        <begin position="260"/>
        <end position="451"/>
    </location>
</feature>
<dbReference type="InterPro" id="IPR003877">
    <property type="entry name" value="SPRY_dom"/>
</dbReference>
<dbReference type="SUPFAM" id="SSF49899">
    <property type="entry name" value="Concanavalin A-like lectins/glucanases"/>
    <property type="match status" value="1"/>
</dbReference>
<keyword evidence="1" id="KW-0399">Innate immunity</keyword>
<dbReference type="CDD" id="cd16040">
    <property type="entry name" value="SPRY_PRY_SNTX"/>
    <property type="match status" value="1"/>
</dbReference>
<dbReference type="InterPro" id="IPR013083">
    <property type="entry name" value="Znf_RING/FYVE/PHD"/>
</dbReference>
<dbReference type="KEGG" id="ipu:108260320"/>
<dbReference type="RefSeq" id="XP_017316005.1">
    <property type="nucleotide sequence ID" value="XM_017460516.3"/>
</dbReference>
<dbReference type="InterPro" id="IPR051051">
    <property type="entry name" value="E3_ubiq-ligase_TRIM/RNF"/>
</dbReference>
<keyword evidence="3 6" id="KW-0863">Zinc-finger</keyword>
<dbReference type="PRINTS" id="PR01407">
    <property type="entry name" value="BUTYPHLNCDUF"/>
</dbReference>
<accession>A0A2D0QF60</accession>
<dbReference type="InterPro" id="IPR058030">
    <property type="entry name" value="TRIM8/14/16/25/29/45/65_CC"/>
</dbReference>
<evidence type="ECO:0000259" key="10">
    <source>
        <dbReference type="PROSITE" id="PS50188"/>
    </source>
</evidence>
<evidence type="ECO:0000259" key="9">
    <source>
        <dbReference type="PROSITE" id="PS50089"/>
    </source>
</evidence>
<feature type="chain" id="PRO_5013220426" evidence="8">
    <location>
        <begin position="24"/>
        <end position="451"/>
    </location>
</feature>
<dbReference type="InterPro" id="IPR003879">
    <property type="entry name" value="Butyrophylin_SPRY"/>
</dbReference>
<evidence type="ECO:0000256" key="5">
    <source>
        <dbReference type="ARBA" id="ARBA00022859"/>
    </source>
</evidence>
<reference evidence="12" key="2">
    <citation type="submission" date="2025-08" db="UniProtKB">
        <authorList>
            <consortium name="RefSeq"/>
        </authorList>
    </citation>
    <scope>IDENTIFICATION</scope>
    <source>
        <tissue evidence="12">Blood</tissue>
    </source>
</reference>
<dbReference type="PROSITE" id="PS50089">
    <property type="entry name" value="ZF_RING_2"/>
    <property type="match status" value="1"/>
</dbReference>
<dbReference type="AlphaFoldDB" id="A0A2D0QF60"/>
<feature type="coiled-coil region" evidence="7">
    <location>
        <begin position="95"/>
        <end position="129"/>
    </location>
</feature>
<dbReference type="PROSITE" id="PS50188">
    <property type="entry name" value="B302_SPRY"/>
    <property type="match status" value="1"/>
</dbReference>
<dbReference type="Pfam" id="PF25600">
    <property type="entry name" value="TRIM_CC"/>
    <property type="match status" value="1"/>
</dbReference>
<organism evidence="11 12">
    <name type="scientific">Ictalurus punctatus</name>
    <name type="common">Channel catfish</name>
    <name type="synonym">Silurus punctatus</name>
    <dbReference type="NCBI Taxonomy" id="7998"/>
    <lineage>
        <taxon>Eukaryota</taxon>
        <taxon>Metazoa</taxon>
        <taxon>Chordata</taxon>
        <taxon>Craniata</taxon>
        <taxon>Vertebrata</taxon>
        <taxon>Euteleostomi</taxon>
        <taxon>Actinopterygii</taxon>
        <taxon>Neopterygii</taxon>
        <taxon>Teleostei</taxon>
        <taxon>Ostariophysi</taxon>
        <taxon>Siluriformes</taxon>
        <taxon>Ictaluridae</taxon>
        <taxon>Ictalurus</taxon>
    </lineage>
</organism>
<dbReference type="Pfam" id="PF15227">
    <property type="entry name" value="zf-C3HC4_4"/>
    <property type="match status" value="1"/>
</dbReference>
<dbReference type="SMART" id="SM00184">
    <property type="entry name" value="RING"/>
    <property type="match status" value="1"/>
</dbReference>
<evidence type="ECO:0000313" key="11">
    <source>
        <dbReference type="Proteomes" id="UP000221080"/>
    </source>
</evidence>
<sequence>MAEVRILLDRLICLVCLDPLTVPVTTDCGHNFCMTCINEYWDQEDQRGVYSCPECTVKFTPRPNLRKNILLTEVSDSVKKTVQGASPAHRYAGLRRKVKEEQMKFEGRIQEKQEKVQELRQAVDTVKLSAQTAVEDNERLLIEMISSMEKMYSEVMELIIAQEKNELSRAERLLEQEITDLQRRVTELEQLSQIDDHLHFLQSFQSLHFSSGCDYSCRITANQDLSFDGVRKSLCDLKKRIEEVCQEEFTKIPQHAAAVQIILPSEPKSREDFLQYFCDLTLDPNSAYYHLILSETNREVMYSERRQNYSDLSERFDKRPQVLSKESVGGRCYWEVERRRDGVDISVSYKDISRKGRGNECKFGGNNQSWSLQCSGLYSLTFFHNNIETDLGVPAPSRIGVYLDHIAGTLSFYSVSDPMTLLHRVCTTFTQPLYAGIGLHYLFDTVRFCDP</sequence>
<evidence type="ECO:0000313" key="12">
    <source>
        <dbReference type="RefSeq" id="XP_017316005.1"/>
    </source>
</evidence>
<dbReference type="InterPro" id="IPR043136">
    <property type="entry name" value="B30.2/SPRY_sf"/>
</dbReference>
<keyword evidence="4" id="KW-0862">Zinc</keyword>
<dbReference type="PANTHER" id="PTHR25465:SF5">
    <property type="entry name" value="E3 UBIQUITIN_ISG15 LIGASE TRIM25-RELATED"/>
    <property type="match status" value="1"/>
</dbReference>
<protein>
    <submittedName>
        <fullName evidence="12">Tripartite motif-containing protein 16-like protein</fullName>
    </submittedName>
</protein>
<dbReference type="OrthoDB" id="6270329at2759"/>
<keyword evidence="7" id="KW-0175">Coiled coil</keyword>
<feature type="domain" description="RING-type" evidence="9">
    <location>
        <begin position="13"/>
        <end position="56"/>
    </location>
</feature>